<dbReference type="EMBL" id="CAJOBE010021177">
    <property type="protein sequence ID" value="CAF4242057.1"/>
    <property type="molecule type" value="Genomic_DNA"/>
</dbReference>
<keyword evidence="1" id="KW-0677">Repeat</keyword>
<dbReference type="InterPro" id="IPR001258">
    <property type="entry name" value="NHL_repeat"/>
</dbReference>
<dbReference type="SUPFAM" id="SSF63829">
    <property type="entry name" value="Calcium-dependent phosphotriesterase"/>
    <property type="match status" value="1"/>
</dbReference>
<protein>
    <submittedName>
        <fullName evidence="2">Uncharacterized protein</fullName>
    </submittedName>
</protein>
<sequence>MRWPKDAKEGTIIVGGNGEGSRANYLRYPAGIFFDRYGNLYLADNGNHRVQRFFI</sequence>
<dbReference type="InterPro" id="IPR011042">
    <property type="entry name" value="6-blade_b-propeller_TolB-like"/>
</dbReference>
<organism evidence="2 3">
    <name type="scientific">Rotaria sordida</name>
    <dbReference type="NCBI Taxonomy" id="392033"/>
    <lineage>
        <taxon>Eukaryota</taxon>
        <taxon>Metazoa</taxon>
        <taxon>Spiralia</taxon>
        <taxon>Gnathifera</taxon>
        <taxon>Rotifera</taxon>
        <taxon>Eurotatoria</taxon>
        <taxon>Bdelloidea</taxon>
        <taxon>Philodinida</taxon>
        <taxon>Philodinidae</taxon>
        <taxon>Rotaria</taxon>
    </lineage>
</organism>
<dbReference type="Gene3D" id="2.120.10.30">
    <property type="entry name" value="TolB, C-terminal domain"/>
    <property type="match status" value="1"/>
</dbReference>
<gene>
    <name evidence="2" type="ORF">FNK824_LOCUS38212</name>
</gene>
<reference evidence="2" key="1">
    <citation type="submission" date="2021-02" db="EMBL/GenBank/DDBJ databases">
        <authorList>
            <person name="Nowell W R."/>
        </authorList>
    </citation>
    <scope>NUCLEOTIDE SEQUENCE</scope>
</reference>
<dbReference type="Pfam" id="PF01436">
    <property type="entry name" value="NHL"/>
    <property type="match status" value="1"/>
</dbReference>
<evidence type="ECO:0000313" key="2">
    <source>
        <dbReference type="EMBL" id="CAF4242057.1"/>
    </source>
</evidence>
<accession>A0A820E7H9</accession>
<dbReference type="AlphaFoldDB" id="A0A820E7H9"/>
<evidence type="ECO:0000256" key="1">
    <source>
        <dbReference type="ARBA" id="ARBA00022737"/>
    </source>
</evidence>
<dbReference type="Proteomes" id="UP000663874">
    <property type="component" value="Unassembled WGS sequence"/>
</dbReference>
<name>A0A820E7H9_9BILA</name>
<evidence type="ECO:0000313" key="3">
    <source>
        <dbReference type="Proteomes" id="UP000663874"/>
    </source>
</evidence>
<proteinExistence type="predicted"/>
<feature type="non-terminal residue" evidence="2">
    <location>
        <position position="55"/>
    </location>
</feature>
<comment type="caution">
    <text evidence="2">The sequence shown here is derived from an EMBL/GenBank/DDBJ whole genome shotgun (WGS) entry which is preliminary data.</text>
</comment>